<gene>
    <name evidence="1" type="ORF">AM6_016</name>
</gene>
<organism evidence="1 2">
    <name type="scientific">Lactococcus phage AM6</name>
    <dbReference type="NCBI Taxonomy" id="1965474"/>
    <lineage>
        <taxon>Viruses</taxon>
        <taxon>Duplodnaviria</taxon>
        <taxon>Heunggongvirae</taxon>
        <taxon>Uroviricota</taxon>
        <taxon>Caudoviricetes</taxon>
        <taxon>Teubervirus</taxon>
        <taxon>Teubervirus AM6</taxon>
    </lineage>
</organism>
<protein>
    <submittedName>
        <fullName evidence="1">Uncharacterized protein</fullName>
    </submittedName>
</protein>
<evidence type="ECO:0000313" key="1">
    <source>
        <dbReference type="EMBL" id="ARM65963.1"/>
    </source>
</evidence>
<accession>A0A1W6JIC3</accession>
<proteinExistence type="predicted"/>
<sequence length="77" mass="8946">MILNDIIQLVAGDIKVRMVDIHGALIGSKLMQYREGYDLNFLDDFGMCSVEELWGDYDRDDTYHEIERVYITVTITV</sequence>
<keyword evidence="2" id="KW-1185">Reference proteome</keyword>
<evidence type="ECO:0000313" key="2">
    <source>
        <dbReference type="Proteomes" id="UP000223464"/>
    </source>
</evidence>
<name>A0A1W6JIC3_9CAUD</name>
<dbReference type="Proteomes" id="UP000223464">
    <property type="component" value="Segment"/>
</dbReference>
<dbReference type="EMBL" id="KY554766">
    <property type="protein sequence ID" value="ARM65963.1"/>
    <property type="molecule type" value="Genomic_DNA"/>
</dbReference>
<reference evidence="1 2" key="1">
    <citation type="journal article" date="2017" name="Viruses">
        <title>Phage Biodiversity in Artisanal Cheese Wheys Reflects the Complexity of the Fermentation Process.</title>
        <authorList>
            <person name="Mahony J."/>
            <person name="Moscarelli A."/>
            <person name="Kelleher P."/>
            <person name="Lugli G.A."/>
            <person name="Ventura M."/>
            <person name="Settanni L."/>
            <person name="van Sinderen D."/>
        </authorList>
    </citation>
    <scope>NUCLEOTIDE SEQUENCE [LARGE SCALE GENOMIC DNA]</scope>
</reference>